<dbReference type="EMBL" id="JOJR01000351">
    <property type="protein sequence ID" value="RCN39185.1"/>
    <property type="molecule type" value="Genomic_DNA"/>
</dbReference>
<gene>
    <name evidence="2" type="ORF">ANCCAN_14879</name>
</gene>
<reference evidence="2 3" key="1">
    <citation type="submission" date="2014-10" db="EMBL/GenBank/DDBJ databases">
        <title>Draft genome of the hookworm Ancylostoma caninum.</title>
        <authorList>
            <person name="Mitreva M."/>
        </authorList>
    </citation>
    <scope>NUCLEOTIDE SEQUENCE [LARGE SCALE GENOMIC DNA]</scope>
    <source>
        <strain evidence="2 3">Baltimore</strain>
    </source>
</reference>
<dbReference type="Proteomes" id="UP000252519">
    <property type="component" value="Unassembled WGS sequence"/>
</dbReference>
<name>A0A368G856_ANCCA</name>
<organism evidence="2 3">
    <name type="scientific">Ancylostoma caninum</name>
    <name type="common">Dog hookworm</name>
    <dbReference type="NCBI Taxonomy" id="29170"/>
    <lineage>
        <taxon>Eukaryota</taxon>
        <taxon>Metazoa</taxon>
        <taxon>Ecdysozoa</taxon>
        <taxon>Nematoda</taxon>
        <taxon>Chromadorea</taxon>
        <taxon>Rhabditida</taxon>
        <taxon>Rhabditina</taxon>
        <taxon>Rhabditomorpha</taxon>
        <taxon>Strongyloidea</taxon>
        <taxon>Ancylostomatidae</taxon>
        <taxon>Ancylostomatinae</taxon>
        <taxon>Ancylostoma</taxon>
    </lineage>
</organism>
<feature type="region of interest" description="Disordered" evidence="1">
    <location>
        <begin position="74"/>
        <end position="99"/>
    </location>
</feature>
<comment type="caution">
    <text evidence="2">The sequence shown here is derived from an EMBL/GenBank/DDBJ whole genome shotgun (WGS) entry which is preliminary data.</text>
</comment>
<evidence type="ECO:0000256" key="1">
    <source>
        <dbReference type="SAM" id="MobiDB-lite"/>
    </source>
</evidence>
<evidence type="ECO:0000313" key="3">
    <source>
        <dbReference type="Proteomes" id="UP000252519"/>
    </source>
</evidence>
<sequence>MTKPRTLFSIVRSLWLRTTRQPGWCNCIICRDEMLNLPDPLGFSQDARKLQKQLRKMPKMPKAYKCKPCIPEEDHHDENDDTCCDITPEDQPNTAARME</sequence>
<protein>
    <submittedName>
        <fullName evidence="2">Uncharacterized protein</fullName>
    </submittedName>
</protein>
<accession>A0A368G856</accession>
<proteinExistence type="predicted"/>
<dbReference type="AlphaFoldDB" id="A0A368G856"/>
<keyword evidence="3" id="KW-1185">Reference proteome</keyword>
<feature type="compositionally biased region" description="Polar residues" evidence="1">
    <location>
        <begin position="90"/>
        <end position="99"/>
    </location>
</feature>
<dbReference type="OrthoDB" id="5830558at2759"/>
<evidence type="ECO:0000313" key="2">
    <source>
        <dbReference type="EMBL" id="RCN39185.1"/>
    </source>
</evidence>